<evidence type="ECO:0000256" key="2">
    <source>
        <dbReference type="SAM" id="Phobius"/>
    </source>
</evidence>
<keyword evidence="2" id="KW-1133">Transmembrane helix</keyword>
<evidence type="ECO:0000313" key="4">
    <source>
        <dbReference type="EMBL" id="QDT57729.1"/>
    </source>
</evidence>
<dbReference type="PANTHER" id="PTHR34512:SF30">
    <property type="entry name" value="OUTER MEMBRANE PROTEIN ASSEMBLY FACTOR BAMB"/>
    <property type="match status" value="1"/>
</dbReference>
<evidence type="ECO:0000313" key="5">
    <source>
        <dbReference type="Proteomes" id="UP000315003"/>
    </source>
</evidence>
<dbReference type="EMBL" id="CP036272">
    <property type="protein sequence ID" value="QDT57729.1"/>
    <property type="molecule type" value="Genomic_DNA"/>
</dbReference>
<name>A0A517SNN5_9BACT</name>
<proteinExistence type="predicted"/>
<dbReference type="InterPro" id="IPR018391">
    <property type="entry name" value="PQQ_b-propeller_rpt"/>
</dbReference>
<dbReference type="SUPFAM" id="SSF50998">
    <property type="entry name" value="Quinoprotein alcohol dehydrogenase-like"/>
    <property type="match status" value="1"/>
</dbReference>
<dbReference type="RefSeq" id="WP_145268394.1">
    <property type="nucleotide sequence ID" value="NZ_CP036272.1"/>
</dbReference>
<dbReference type="InterPro" id="IPR015943">
    <property type="entry name" value="WD40/YVTN_repeat-like_dom_sf"/>
</dbReference>
<dbReference type="Pfam" id="PF13360">
    <property type="entry name" value="PQQ_2"/>
    <property type="match status" value="2"/>
</dbReference>
<dbReference type="Gene3D" id="2.130.10.10">
    <property type="entry name" value="YVTN repeat-like/Quinoprotein amine dehydrogenase"/>
    <property type="match status" value="2"/>
</dbReference>
<feature type="domain" description="Pyrrolo-quinoline quinone repeat" evidence="3">
    <location>
        <begin position="502"/>
        <end position="593"/>
    </location>
</feature>
<feature type="region of interest" description="Disordered" evidence="1">
    <location>
        <begin position="135"/>
        <end position="164"/>
    </location>
</feature>
<gene>
    <name evidence="4" type="ORF">SV7mr_02130</name>
</gene>
<keyword evidence="5" id="KW-1185">Reference proteome</keyword>
<feature type="transmembrane region" description="Helical" evidence="2">
    <location>
        <begin position="172"/>
        <end position="193"/>
    </location>
</feature>
<keyword evidence="2" id="KW-0812">Transmembrane</keyword>
<organism evidence="4 5">
    <name type="scientific">Stieleria bergensis</name>
    <dbReference type="NCBI Taxonomy" id="2528025"/>
    <lineage>
        <taxon>Bacteria</taxon>
        <taxon>Pseudomonadati</taxon>
        <taxon>Planctomycetota</taxon>
        <taxon>Planctomycetia</taxon>
        <taxon>Pirellulales</taxon>
        <taxon>Pirellulaceae</taxon>
        <taxon>Stieleria</taxon>
    </lineage>
</organism>
<dbReference type="InterPro" id="IPR011047">
    <property type="entry name" value="Quinoprotein_ADH-like_sf"/>
</dbReference>
<feature type="domain" description="Pyrrolo-quinoline quinone repeat" evidence="3">
    <location>
        <begin position="982"/>
        <end position="1102"/>
    </location>
</feature>
<dbReference type="Proteomes" id="UP000315003">
    <property type="component" value="Chromosome"/>
</dbReference>
<accession>A0A517SNN5</accession>
<reference evidence="4 5" key="1">
    <citation type="submission" date="2019-02" db="EMBL/GenBank/DDBJ databases">
        <title>Deep-cultivation of Planctomycetes and their phenomic and genomic characterization uncovers novel biology.</title>
        <authorList>
            <person name="Wiegand S."/>
            <person name="Jogler M."/>
            <person name="Boedeker C."/>
            <person name="Pinto D."/>
            <person name="Vollmers J."/>
            <person name="Rivas-Marin E."/>
            <person name="Kohn T."/>
            <person name="Peeters S.H."/>
            <person name="Heuer A."/>
            <person name="Rast P."/>
            <person name="Oberbeckmann S."/>
            <person name="Bunk B."/>
            <person name="Jeske O."/>
            <person name="Meyerdierks A."/>
            <person name="Storesund J.E."/>
            <person name="Kallscheuer N."/>
            <person name="Luecker S."/>
            <person name="Lage O.M."/>
            <person name="Pohl T."/>
            <person name="Merkel B.J."/>
            <person name="Hornburger P."/>
            <person name="Mueller R.-W."/>
            <person name="Bruemmer F."/>
            <person name="Labrenz M."/>
            <person name="Spormann A.M."/>
            <person name="Op den Camp H."/>
            <person name="Overmann J."/>
            <person name="Amann R."/>
            <person name="Jetten M.S.M."/>
            <person name="Mascher T."/>
            <person name="Medema M.H."/>
            <person name="Devos D.P."/>
            <person name="Kaster A.-K."/>
            <person name="Ovreas L."/>
            <person name="Rohde M."/>
            <person name="Galperin M.Y."/>
            <person name="Jogler C."/>
        </authorList>
    </citation>
    <scope>NUCLEOTIDE SEQUENCE [LARGE SCALE GENOMIC DNA]</scope>
    <source>
        <strain evidence="4 5">SV_7m_r</strain>
    </source>
</reference>
<dbReference type="AlphaFoldDB" id="A0A517SNN5"/>
<dbReference type="OrthoDB" id="226874at2"/>
<dbReference type="PANTHER" id="PTHR34512">
    <property type="entry name" value="CELL SURFACE PROTEIN"/>
    <property type="match status" value="1"/>
</dbReference>
<protein>
    <submittedName>
        <fullName evidence="4">Outer membrane biogenesis protein BamB</fullName>
    </submittedName>
</protein>
<dbReference type="SMART" id="SM00564">
    <property type="entry name" value="PQQ"/>
    <property type="match status" value="1"/>
</dbReference>
<keyword evidence="2" id="KW-0472">Membrane</keyword>
<evidence type="ECO:0000256" key="1">
    <source>
        <dbReference type="SAM" id="MobiDB-lite"/>
    </source>
</evidence>
<sequence length="1132" mass="122499">MLANELINEMERRGLLDQEIIEALREQLSQGGASVTPEAVAKLLVDNGQLTRFQASKLIGELRSGEYDDQSTTADQELGVDDLEVVEDEVTVVSEAVPVEAVPVDAVPVEAVAVDATPVEAVPVEAVPVEAVAVEATPVQESPSGARPSSGGNGNNKRPTKPEDNEWDSFKVYGFVGIIVFLAGMIAGLYFLLSSGNAEDEIKLADDAYAAQNYTVAQTRYESFVETWGEDHKDASKSRVRVVLTELYRAEQKSDPTLASDLSVDKLPTIEQEEAITGDRPNLAGLLIDIANNIAEAATKVPETEKKRKLIMKLDKHMELFENANYIDKTLRETNKTKLDLISEKRARAARDIKRNEQLDKAVNNMSTLLESKDTKAAYDIHSELLREYPELRRNERLVKLILQASDIQNELVSASVKTPQSITPNNDKDVEPIILMDRSGNRVSSPTASTYFVPAAGSVLAFNVEDGTLQWRRYVGNNLAHSPVPLEGGDAVLLSVSTDLTIERCDGRSGMVIWKTEIGEPYNQPIVARDYVYVTTVSGKLFKLDATTGEGLWSTTIPQTVNVGPGVDNQRSVLYQPGGHSNLYVVNARSGESMESFYIGHREGTIAVPPVALLDHLFVLENHSQDTCMIHILNVDQSGGGLKKAQDPITIEGNVVVAPLLDKRRIIVLSDLGEIKVLDIEPSSEGEKVSVIADVARSYSTPTLSQMTLGQNELWTTGSKFSRYEIQANRGQVVPREPAFLNDAFVGEPLFVGDAVLHARRMNGTDWIRVGAAEPSSSDSIWNADVSAPIELILPIDGGVRAITSQAALFELEDAAIASKSLRTPLESPDDASIETRFQNAQALQDGRWILINNSDQAGAQKVAIYDPSRANDKLRLISLNLVNGVPGGPALCVANGLFVPLNNGRALLLNYQTGGQISNPFQPSSSPSEKVTWTNSIIVPEDKTQIVLADNRKGIYRLRVGDQISPLAEGKLPSQPLGSIAGLNNTVFVPVGGTAADKLLGFDMASLKPKFETQTAGRVVWGPMNADQHVLILTNDQMLRAYDDQGQEQYAVKVGPGKAVGKPLLHDGKLVLAGAAGWVAVIDPSAGQLSGWKDIGQPFSATPLPYGQQLLVPGAEGVIFSVDMPQGGQP</sequence>
<evidence type="ECO:0000259" key="3">
    <source>
        <dbReference type="Pfam" id="PF13360"/>
    </source>
</evidence>
<dbReference type="InterPro" id="IPR002372">
    <property type="entry name" value="PQQ_rpt_dom"/>
</dbReference>